<keyword evidence="2" id="KW-0255">Endonuclease</keyword>
<keyword evidence="2" id="KW-0540">Nuclease</keyword>
<dbReference type="InterPro" id="IPR005135">
    <property type="entry name" value="Endo/exonuclease/phosphatase"/>
</dbReference>
<keyword evidence="2" id="KW-0269">Exonuclease</keyword>
<evidence type="ECO:0000313" key="3">
    <source>
        <dbReference type="Proteomes" id="UP000518206"/>
    </source>
</evidence>
<gene>
    <name evidence="2" type="ORF">FHR80_000485</name>
</gene>
<dbReference type="SUPFAM" id="SSF56219">
    <property type="entry name" value="DNase I-like"/>
    <property type="match status" value="1"/>
</dbReference>
<comment type="caution">
    <text evidence="2">The sequence shown here is derived from an EMBL/GenBank/DDBJ whole genome shotgun (WGS) entry which is preliminary data.</text>
</comment>
<dbReference type="EMBL" id="JACHVX010000001">
    <property type="protein sequence ID" value="MBB2921591.1"/>
    <property type="molecule type" value="Genomic_DNA"/>
</dbReference>
<dbReference type="Gene3D" id="3.60.10.10">
    <property type="entry name" value="Endonuclease/exonuclease/phosphatase"/>
    <property type="match status" value="1"/>
</dbReference>
<feature type="domain" description="Endonuclease/exonuclease/phosphatase" evidence="1">
    <location>
        <begin position="7"/>
        <end position="317"/>
    </location>
</feature>
<evidence type="ECO:0000259" key="1">
    <source>
        <dbReference type="Pfam" id="PF03372"/>
    </source>
</evidence>
<dbReference type="Proteomes" id="UP000518206">
    <property type="component" value="Unassembled WGS sequence"/>
</dbReference>
<dbReference type="GO" id="GO:0004527">
    <property type="term" value="F:exonuclease activity"/>
    <property type="evidence" value="ECO:0007669"/>
    <property type="project" value="UniProtKB-KW"/>
</dbReference>
<dbReference type="GO" id="GO:0004519">
    <property type="term" value="F:endonuclease activity"/>
    <property type="evidence" value="ECO:0007669"/>
    <property type="project" value="UniProtKB-KW"/>
</dbReference>
<keyword evidence="2" id="KW-0378">Hydrolase</keyword>
<organism evidence="2 3">
    <name type="scientific">Cellulomonas cellasea</name>
    <dbReference type="NCBI Taxonomy" id="43670"/>
    <lineage>
        <taxon>Bacteria</taxon>
        <taxon>Bacillati</taxon>
        <taxon>Actinomycetota</taxon>
        <taxon>Actinomycetes</taxon>
        <taxon>Micrococcales</taxon>
        <taxon>Cellulomonadaceae</taxon>
        <taxon>Cellulomonas</taxon>
    </lineage>
</organism>
<evidence type="ECO:0000313" key="2">
    <source>
        <dbReference type="EMBL" id="MBB2921591.1"/>
    </source>
</evidence>
<dbReference type="PANTHER" id="PTHR42834">
    <property type="entry name" value="ENDONUCLEASE/EXONUCLEASE/PHOSPHATASE FAMILY PROTEIN (AFU_ORTHOLOGUE AFUA_3G09210)"/>
    <property type="match status" value="1"/>
</dbReference>
<dbReference type="AlphaFoldDB" id="A0A7W4UCD9"/>
<dbReference type="Pfam" id="PF03372">
    <property type="entry name" value="Exo_endo_phos"/>
    <property type="match status" value="1"/>
</dbReference>
<reference evidence="2 3" key="2">
    <citation type="submission" date="2020-08" db="EMBL/GenBank/DDBJ databases">
        <authorList>
            <person name="Partida-Martinez L."/>
            <person name="Huntemann M."/>
            <person name="Clum A."/>
            <person name="Wang J."/>
            <person name="Palaniappan K."/>
            <person name="Ritter S."/>
            <person name="Chen I.-M."/>
            <person name="Stamatis D."/>
            <person name="Reddy T."/>
            <person name="O'Malley R."/>
            <person name="Daum C."/>
            <person name="Shapiro N."/>
            <person name="Ivanova N."/>
            <person name="Kyrpides N."/>
            <person name="Woyke T."/>
        </authorList>
    </citation>
    <scope>NUCLEOTIDE SEQUENCE [LARGE SCALE GENOMIC DNA]</scope>
    <source>
        <strain evidence="2 3">RAS26</strain>
    </source>
</reference>
<name>A0A7W4UCD9_9CELL</name>
<proteinExistence type="predicted"/>
<accession>A0A7W4UCD9</accession>
<dbReference type="RefSeq" id="WP_183294583.1">
    <property type="nucleotide sequence ID" value="NZ_JACHVX010000001.1"/>
</dbReference>
<dbReference type="InterPro" id="IPR036691">
    <property type="entry name" value="Endo/exonu/phosph_ase_sf"/>
</dbReference>
<dbReference type="PANTHER" id="PTHR42834:SF1">
    <property type="entry name" value="ENDONUCLEASE_EXONUCLEASE_PHOSPHATASE FAMILY PROTEIN (AFU_ORTHOLOGUE AFUA_3G09210)"/>
    <property type="match status" value="1"/>
</dbReference>
<sequence length="327" mass="35921">MAELRIATFNVENLDETPPAARPSLAERVTLMRPQIARLRADVLCLQEVNGQERDGQPRGLHALTELLHGTALEGATMTSTRTQGGEVFDERNLVVVSHLPVLAVEQLRNDLVAPLTYRRLTAVPPDAAAVVIGIERPILHVVLRLSDGTALHVVDVHWKSKLATDIPGQRVDSFTWRTADGWAEGSFLSAMKRMAQALETRRLVDQVLDADPGARVVVAGDFNAGPDEVSVLAVRGNVEDTGNPDLVHRVLVPIENTVPESARVTLYHQGRGQMLDHMLVTRNLLEHYRGSEIHNEVLHDESAAFAVDRKYPESDHAPVVATFDLG</sequence>
<protein>
    <submittedName>
        <fullName evidence="2">Endonuclease/exonuclease/phosphatase family metal-dependent hydrolase</fullName>
    </submittedName>
</protein>
<reference evidence="2 3" key="1">
    <citation type="submission" date="2020-08" db="EMBL/GenBank/DDBJ databases">
        <title>The Agave Microbiome: Exploring the role of microbial communities in plant adaptations to desert environments.</title>
        <authorList>
            <person name="Partida-Martinez L.P."/>
        </authorList>
    </citation>
    <scope>NUCLEOTIDE SEQUENCE [LARGE SCALE GENOMIC DNA]</scope>
    <source>
        <strain evidence="2 3">RAS26</strain>
    </source>
</reference>